<dbReference type="Proteomes" id="UP000030671">
    <property type="component" value="Unassembled WGS sequence"/>
</dbReference>
<organism evidence="2 3">
    <name type="scientific">Heterobasidion irregulare (strain TC 32-1)</name>
    <dbReference type="NCBI Taxonomy" id="747525"/>
    <lineage>
        <taxon>Eukaryota</taxon>
        <taxon>Fungi</taxon>
        <taxon>Dikarya</taxon>
        <taxon>Basidiomycota</taxon>
        <taxon>Agaricomycotina</taxon>
        <taxon>Agaricomycetes</taxon>
        <taxon>Russulales</taxon>
        <taxon>Bondarzewiaceae</taxon>
        <taxon>Heterobasidion</taxon>
        <taxon>Heterobasidion annosum species complex</taxon>
    </lineage>
</organism>
<accession>W4KK88</accession>
<reference evidence="2 3" key="1">
    <citation type="journal article" date="2012" name="New Phytol.">
        <title>Insight into trade-off between wood decay and parasitism from the genome of a fungal forest pathogen.</title>
        <authorList>
            <person name="Olson A."/>
            <person name="Aerts A."/>
            <person name="Asiegbu F."/>
            <person name="Belbahri L."/>
            <person name="Bouzid O."/>
            <person name="Broberg A."/>
            <person name="Canback B."/>
            <person name="Coutinho P.M."/>
            <person name="Cullen D."/>
            <person name="Dalman K."/>
            <person name="Deflorio G."/>
            <person name="van Diepen L.T."/>
            <person name="Dunand C."/>
            <person name="Duplessis S."/>
            <person name="Durling M."/>
            <person name="Gonthier P."/>
            <person name="Grimwood J."/>
            <person name="Fossdal C.G."/>
            <person name="Hansson D."/>
            <person name="Henrissat B."/>
            <person name="Hietala A."/>
            <person name="Himmelstrand K."/>
            <person name="Hoffmeister D."/>
            <person name="Hogberg N."/>
            <person name="James T.Y."/>
            <person name="Karlsson M."/>
            <person name="Kohler A."/>
            <person name="Kues U."/>
            <person name="Lee Y.H."/>
            <person name="Lin Y.C."/>
            <person name="Lind M."/>
            <person name="Lindquist E."/>
            <person name="Lombard V."/>
            <person name="Lucas S."/>
            <person name="Lunden K."/>
            <person name="Morin E."/>
            <person name="Murat C."/>
            <person name="Park J."/>
            <person name="Raffaello T."/>
            <person name="Rouze P."/>
            <person name="Salamov A."/>
            <person name="Schmutz J."/>
            <person name="Solheim H."/>
            <person name="Stahlberg J."/>
            <person name="Velez H."/>
            <person name="de Vries R.P."/>
            <person name="Wiebenga A."/>
            <person name="Woodward S."/>
            <person name="Yakovlev I."/>
            <person name="Garbelotto M."/>
            <person name="Martin F."/>
            <person name="Grigoriev I.V."/>
            <person name="Stenlid J."/>
        </authorList>
    </citation>
    <scope>NUCLEOTIDE SEQUENCE [LARGE SCALE GENOMIC DNA]</scope>
    <source>
        <strain evidence="2 3">TC 32-1</strain>
    </source>
</reference>
<sequence>MSPHLDSARPCSAVWEEGASVGTSAAGKHRRFAHAISTSKDVTTPRRRPCTRPTMPRGRDVIAGVTEREPSPSPSRWPAVPSEPAIPSSPPLLKPSIALPYKPPTRAQTCAPPRLPPSLAQVPPP</sequence>
<protein>
    <submittedName>
        <fullName evidence="2">Uncharacterized protein</fullName>
    </submittedName>
</protein>
<evidence type="ECO:0000256" key="1">
    <source>
        <dbReference type="SAM" id="MobiDB-lite"/>
    </source>
</evidence>
<dbReference type="InParanoid" id="W4KK88"/>
<feature type="region of interest" description="Disordered" evidence="1">
    <location>
        <begin position="39"/>
        <end position="125"/>
    </location>
</feature>
<dbReference type="AlphaFoldDB" id="W4KK88"/>
<proteinExistence type="predicted"/>
<name>W4KK88_HETIT</name>
<dbReference type="RefSeq" id="XP_009542896.1">
    <property type="nucleotide sequence ID" value="XM_009544601.1"/>
</dbReference>
<dbReference type="EMBL" id="KI925455">
    <property type="protein sequence ID" value="ETW86124.1"/>
    <property type="molecule type" value="Genomic_DNA"/>
</dbReference>
<dbReference type="GeneID" id="20665683"/>
<evidence type="ECO:0000313" key="2">
    <source>
        <dbReference type="EMBL" id="ETW86124.1"/>
    </source>
</evidence>
<dbReference type="HOGENOM" id="CLU_1992915_0_0_1"/>
<dbReference type="KEGG" id="hir:HETIRDRAFT_100344"/>
<keyword evidence="3" id="KW-1185">Reference proteome</keyword>
<gene>
    <name evidence="2" type="ORF">HETIRDRAFT_100344</name>
</gene>
<evidence type="ECO:0000313" key="3">
    <source>
        <dbReference type="Proteomes" id="UP000030671"/>
    </source>
</evidence>